<proteinExistence type="predicted"/>
<dbReference type="AlphaFoldDB" id="A0AB35KCD0"/>
<reference evidence="1" key="2">
    <citation type="journal article" date="2023" name="Food Microbiol.">
        <title>Evaluation of the fermentation potential of lactic acid bacteria isolated from herbs, fruits and vegetables as starter cultures in nut-based milk alternatives.</title>
        <authorList>
            <person name="Huang W."/>
            <person name="Dong A."/>
            <person name="Pham H.T."/>
            <person name="Zhou C."/>
            <person name="Huo Z."/>
            <person name="Watjen A.P."/>
            <person name="Prakash S."/>
            <person name="Bang-Berthelsen C.H."/>
            <person name="Turner M.S."/>
        </authorList>
    </citation>
    <scope>NUCLEOTIDE SEQUENCE</scope>
    <source>
        <strain evidence="1">593</strain>
    </source>
</reference>
<protein>
    <submittedName>
        <fullName evidence="1">Rha family transcriptional regulator</fullName>
    </submittedName>
</protein>
<dbReference type="Pfam" id="PF09669">
    <property type="entry name" value="Phage_pRha"/>
    <property type="match status" value="1"/>
</dbReference>
<sequence length="264" mass="30022">MNQLENTLTSLEVADMVGRDHGKVMRDIARIIEQLGEAKNGSSYFTEDTYISTQNKELPCYRLTKKGCELFSTRMTGAKGTQFAVAYIERFNQMEQHIKQQPQVSNVQDDYAKRLRAKAMDQNARNRAAKALIDMANNATSDVNKALLQNKAVEIMTGEKLLEMPTLRQKFYSTEEIAVELGIFSESKKPHSTAVSQFIKTYLTLEDDEFEVFAESSGNWSGSVTKYAESVLEKVEQTIKEMGYPMFVPSKNGKNYHIYYRNIA</sequence>
<organism evidence="1 2">
    <name type="scientific">Lactococcus lactis</name>
    <dbReference type="NCBI Taxonomy" id="1358"/>
    <lineage>
        <taxon>Bacteria</taxon>
        <taxon>Bacillati</taxon>
        <taxon>Bacillota</taxon>
        <taxon>Bacilli</taxon>
        <taxon>Lactobacillales</taxon>
        <taxon>Streptococcaceae</taxon>
        <taxon>Lactococcus</taxon>
    </lineage>
</organism>
<evidence type="ECO:0000313" key="2">
    <source>
        <dbReference type="Proteomes" id="UP001152820"/>
    </source>
</evidence>
<gene>
    <name evidence="1" type="ORF">OGZ38_05100</name>
</gene>
<dbReference type="NCBIfam" id="TIGR02681">
    <property type="entry name" value="phage_pRha"/>
    <property type="match status" value="1"/>
</dbReference>
<accession>A0AB35KCD0</accession>
<evidence type="ECO:0000313" key="1">
    <source>
        <dbReference type="EMBL" id="MDG5048513.1"/>
    </source>
</evidence>
<dbReference type="EMBL" id="JAOWLO010000003">
    <property type="protein sequence ID" value="MDG5048513.1"/>
    <property type="molecule type" value="Genomic_DNA"/>
</dbReference>
<reference evidence="1" key="1">
    <citation type="submission" date="2022-10" db="EMBL/GenBank/DDBJ databases">
        <authorList>
            <person name="Turner M.S."/>
            <person name="Huang W."/>
        </authorList>
    </citation>
    <scope>NUCLEOTIDE SEQUENCE</scope>
    <source>
        <strain evidence="1">593</strain>
    </source>
</reference>
<comment type="caution">
    <text evidence="1">The sequence shown here is derived from an EMBL/GenBank/DDBJ whole genome shotgun (WGS) entry which is preliminary data.</text>
</comment>
<dbReference type="InterPro" id="IPR014054">
    <property type="entry name" value="Phage_regulatory_Rha"/>
</dbReference>
<dbReference type="Proteomes" id="UP001152820">
    <property type="component" value="Unassembled WGS sequence"/>
</dbReference>
<name>A0AB35KCD0_9LACT</name>